<evidence type="ECO:0000256" key="14">
    <source>
        <dbReference type="ARBA" id="ARBA00038036"/>
    </source>
</evidence>
<dbReference type="InterPro" id="IPR043129">
    <property type="entry name" value="ATPase_NBD"/>
</dbReference>
<keyword evidence="10 16" id="KW-0418">Kinase</keyword>
<feature type="binding site" evidence="16">
    <location>
        <position position="88"/>
    </location>
    <ligand>
        <name>substrate</name>
    </ligand>
</feature>
<comment type="subunit">
    <text evidence="5 16">Homodimer.</text>
</comment>
<feature type="binding site" evidence="16">
    <location>
        <begin position="6"/>
        <end position="13"/>
    </location>
    <ligand>
        <name>ATP</name>
        <dbReference type="ChEBI" id="CHEBI:30616"/>
    </ligand>
</feature>
<sequence length="249" mass="28006">MDLVIDVGNTKVKYALFNESKKLIVSKAESHQLFKKQLDHIFEAYPKIQNSIVSASGKVDINWLSLLNKNTNCIEFSHKTAIPIQNQYQTKHSLGVDRIALAVAANFIYPKKNCLIVDLGTCITYDFILQSGVYLGGAISAGIDMRFKAMHNFTEKLPLITMLDRIPQNYIGQTTEESLKIGVFQAVVHEIEGFYNQYIADYKDLTLVLTGGNAQVLAERVKNSIFANSNFQLFGLHQILIYNSNAHKK</sequence>
<dbReference type="NCBIfam" id="NF009853">
    <property type="entry name" value="PRK13320.1-5"/>
    <property type="match status" value="1"/>
</dbReference>
<evidence type="ECO:0000256" key="3">
    <source>
        <dbReference type="ARBA" id="ARBA00004496"/>
    </source>
</evidence>
<evidence type="ECO:0000256" key="12">
    <source>
        <dbReference type="ARBA" id="ARBA00022958"/>
    </source>
</evidence>
<keyword evidence="9 16" id="KW-0547">Nucleotide-binding</keyword>
<dbReference type="InterPro" id="IPR004619">
    <property type="entry name" value="Type_III_PanK"/>
</dbReference>
<comment type="subcellular location">
    <subcellularLocation>
        <location evidence="3 16">Cytoplasm</location>
    </subcellularLocation>
</comment>
<evidence type="ECO:0000256" key="5">
    <source>
        <dbReference type="ARBA" id="ARBA00011738"/>
    </source>
</evidence>
<dbReference type="GO" id="GO:0015937">
    <property type="term" value="P:coenzyme A biosynthetic process"/>
    <property type="evidence" value="ECO:0007669"/>
    <property type="project" value="UniProtKB-UniRule"/>
</dbReference>
<dbReference type="PANTHER" id="PTHR34265:SF1">
    <property type="entry name" value="TYPE III PANTOTHENATE KINASE"/>
    <property type="match status" value="1"/>
</dbReference>
<protein>
    <recommendedName>
        <fullName evidence="15 16">Type III pantothenate kinase</fullName>
        <ecNumber evidence="6 16">2.7.1.33</ecNumber>
    </recommendedName>
    <alternativeName>
        <fullName evidence="16">PanK-III</fullName>
    </alternativeName>
    <alternativeName>
        <fullName evidence="16">Pantothenic acid kinase</fullName>
    </alternativeName>
</protein>
<evidence type="ECO:0000313" key="18">
    <source>
        <dbReference type="Proteomes" id="UP000599688"/>
    </source>
</evidence>
<comment type="similarity">
    <text evidence="14 16">Belongs to the type III pantothenate kinase family.</text>
</comment>
<dbReference type="Pfam" id="PF03309">
    <property type="entry name" value="Pan_kinase"/>
    <property type="match status" value="1"/>
</dbReference>
<dbReference type="HAMAP" id="MF_01274">
    <property type="entry name" value="Pantothen_kinase_3"/>
    <property type="match status" value="1"/>
</dbReference>
<comment type="caution">
    <text evidence="17">The sequence shown here is derived from an EMBL/GenBank/DDBJ whole genome shotgun (WGS) entry which is preliminary data.</text>
</comment>
<dbReference type="SUPFAM" id="SSF53067">
    <property type="entry name" value="Actin-like ATPase domain"/>
    <property type="match status" value="2"/>
</dbReference>
<evidence type="ECO:0000256" key="4">
    <source>
        <dbReference type="ARBA" id="ARBA00005225"/>
    </source>
</evidence>
<evidence type="ECO:0000256" key="1">
    <source>
        <dbReference type="ARBA" id="ARBA00001206"/>
    </source>
</evidence>
<proteinExistence type="inferred from homology"/>
<dbReference type="EMBL" id="BMGL01000007">
    <property type="protein sequence ID" value="GGE13949.1"/>
    <property type="molecule type" value="Genomic_DNA"/>
</dbReference>
<dbReference type="EC" id="2.7.1.33" evidence="6 16"/>
<dbReference type="Gene3D" id="3.30.420.40">
    <property type="match status" value="2"/>
</dbReference>
<dbReference type="NCBIfam" id="TIGR00671">
    <property type="entry name" value="baf"/>
    <property type="match status" value="1"/>
</dbReference>
<organism evidence="17 18">
    <name type="scientific">Psychroflexus salis</name>
    <dbReference type="NCBI Taxonomy" id="1526574"/>
    <lineage>
        <taxon>Bacteria</taxon>
        <taxon>Pseudomonadati</taxon>
        <taxon>Bacteroidota</taxon>
        <taxon>Flavobacteriia</taxon>
        <taxon>Flavobacteriales</taxon>
        <taxon>Flavobacteriaceae</taxon>
        <taxon>Psychroflexus</taxon>
    </lineage>
</organism>
<evidence type="ECO:0000313" key="17">
    <source>
        <dbReference type="EMBL" id="GGE13949.1"/>
    </source>
</evidence>
<keyword evidence="13 16" id="KW-0173">Coenzyme A biosynthesis</keyword>
<dbReference type="GO" id="GO:0005737">
    <property type="term" value="C:cytoplasm"/>
    <property type="evidence" value="ECO:0007669"/>
    <property type="project" value="UniProtKB-SubCell"/>
</dbReference>
<name>A0A916ZUK0_9FLAO</name>
<evidence type="ECO:0000256" key="9">
    <source>
        <dbReference type="ARBA" id="ARBA00022741"/>
    </source>
</evidence>
<comment type="pathway">
    <text evidence="4 16">Cofactor biosynthesis; coenzyme A biosynthesis; CoA from (R)-pantothenate: step 1/5.</text>
</comment>
<reference evidence="17 18" key="1">
    <citation type="journal article" date="2014" name="Int. J. Syst. Evol. Microbiol.">
        <title>Complete genome sequence of Corynebacterium casei LMG S-19264T (=DSM 44701T), isolated from a smear-ripened cheese.</title>
        <authorList>
            <consortium name="US DOE Joint Genome Institute (JGI-PGF)"/>
            <person name="Walter F."/>
            <person name="Albersmeier A."/>
            <person name="Kalinowski J."/>
            <person name="Ruckert C."/>
        </authorList>
    </citation>
    <scope>NUCLEOTIDE SEQUENCE [LARGE SCALE GENOMIC DNA]</scope>
    <source>
        <strain evidence="17 18">CGMCC 1.12925</strain>
    </source>
</reference>
<dbReference type="CDD" id="cd24015">
    <property type="entry name" value="ASKHA_NBD_PanK-III"/>
    <property type="match status" value="1"/>
</dbReference>
<comment type="cofactor">
    <cofactor evidence="16">
        <name>NH4(+)</name>
        <dbReference type="ChEBI" id="CHEBI:28938"/>
    </cofactor>
    <cofactor evidence="16">
        <name>K(+)</name>
        <dbReference type="ChEBI" id="CHEBI:29103"/>
    </cofactor>
    <text evidence="16">A monovalent cation. Ammonium or potassium.</text>
</comment>
<dbReference type="RefSeq" id="WP_188406125.1">
    <property type="nucleotide sequence ID" value="NZ_BMGL01000007.1"/>
</dbReference>
<dbReference type="PANTHER" id="PTHR34265">
    <property type="entry name" value="TYPE III PANTOTHENATE KINASE"/>
    <property type="match status" value="1"/>
</dbReference>
<evidence type="ECO:0000256" key="16">
    <source>
        <dbReference type="HAMAP-Rule" id="MF_01274"/>
    </source>
</evidence>
<feature type="binding site" evidence="16">
    <location>
        <position position="118"/>
    </location>
    <ligand>
        <name>K(+)</name>
        <dbReference type="ChEBI" id="CHEBI:29103"/>
    </ligand>
</feature>
<feature type="binding site" evidence="16">
    <location>
        <position position="121"/>
    </location>
    <ligand>
        <name>ATP</name>
        <dbReference type="ChEBI" id="CHEBI:30616"/>
    </ligand>
</feature>
<feature type="binding site" evidence="16">
    <location>
        <begin position="95"/>
        <end position="98"/>
    </location>
    <ligand>
        <name>substrate</name>
    </ligand>
</feature>
<accession>A0A916ZUK0</accession>
<evidence type="ECO:0000256" key="6">
    <source>
        <dbReference type="ARBA" id="ARBA00012102"/>
    </source>
</evidence>
<dbReference type="GO" id="GO:0005524">
    <property type="term" value="F:ATP binding"/>
    <property type="evidence" value="ECO:0007669"/>
    <property type="project" value="UniProtKB-UniRule"/>
</dbReference>
<keyword evidence="7 16" id="KW-0963">Cytoplasm</keyword>
<feature type="binding site" evidence="16">
    <location>
        <position position="175"/>
    </location>
    <ligand>
        <name>substrate</name>
    </ligand>
</feature>
<dbReference type="AlphaFoldDB" id="A0A916ZUK0"/>
<gene>
    <name evidence="16 17" type="primary">coaX</name>
    <name evidence="17" type="ORF">GCM10010831_14140</name>
</gene>
<evidence type="ECO:0000256" key="11">
    <source>
        <dbReference type="ARBA" id="ARBA00022840"/>
    </source>
</evidence>
<evidence type="ECO:0000256" key="13">
    <source>
        <dbReference type="ARBA" id="ARBA00022993"/>
    </source>
</evidence>
<comment type="catalytic activity">
    <reaction evidence="1 16">
        <text>(R)-pantothenate + ATP = (R)-4'-phosphopantothenate + ADP + H(+)</text>
        <dbReference type="Rhea" id="RHEA:16373"/>
        <dbReference type="ChEBI" id="CHEBI:10986"/>
        <dbReference type="ChEBI" id="CHEBI:15378"/>
        <dbReference type="ChEBI" id="CHEBI:29032"/>
        <dbReference type="ChEBI" id="CHEBI:30616"/>
        <dbReference type="ChEBI" id="CHEBI:456216"/>
        <dbReference type="EC" id="2.7.1.33"/>
    </reaction>
</comment>
<comment type="cofactor">
    <cofactor evidence="2">
        <name>K(+)</name>
        <dbReference type="ChEBI" id="CHEBI:29103"/>
    </cofactor>
</comment>
<dbReference type="GO" id="GO:0046872">
    <property type="term" value="F:metal ion binding"/>
    <property type="evidence" value="ECO:0007669"/>
    <property type="project" value="UniProtKB-KW"/>
</dbReference>
<keyword evidence="11 16" id="KW-0067">ATP-binding</keyword>
<keyword evidence="8 16" id="KW-0808">Transferase</keyword>
<dbReference type="Proteomes" id="UP000599688">
    <property type="component" value="Unassembled WGS sequence"/>
</dbReference>
<evidence type="ECO:0000256" key="8">
    <source>
        <dbReference type="ARBA" id="ARBA00022679"/>
    </source>
</evidence>
<evidence type="ECO:0000256" key="10">
    <source>
        <dbReference type="ARBA" id="ARBA00022777"/>
    </source>
</evidence>
<keyword evidence="18" id="KW-1185">Reference proteome</keyword>
<dbReference type="GO" id="GO:0004594">
    <property type="term" value="F:pantothenate kinase activity"/>
    <property type="evidence" value="ECO:0007669"/>
    <property type="project" value="UniProtKB-UniRule"/>
</dbReference>
<feature type="active site" description="Proton acceptor" evidence="16">
    <location>
        <position position="97"/>
    </location>
</feature>
<keyword evidence="12 16" id="KW-0630">Potassium</keyword>
<evidence type="ECO:0000256" key="15">
    <source>
        <dbReference type="ARBA" id="ARBA00040883"/>
    </source>
</evidence>
<comment type="function">
    <text evidence="16">Catalyzes the phosphorylation of pantothenate (Pan), the first step in CoA biosynthesis.</text>
</comment>
<evidence type="ECO:0000256" key="2">
    <source>
        <dbReference type="ARBA" id="ARBA00001958"/>
    </source>
</evidence>
<keyword evidence="16" id="KW-0479">Metal-binding</keyword>
<evidence type="ECO:0000256" key="7">
    <source>
        <dbReference type="ARBA" id="ARBA00022490"/>
    </source>
</evidence>